<name>A0AC61MTH8_9FIRM</name>
<dbReference type="EMBL" id="CP066744">
    <property type="protein sequence ID" value="QQK09010.1"/>
    <property type="molecule type" value="Genomic_DNA"/>
</dbReference>
<reference evidence="1 2" key="1">
    <citation type="journal article" date="2022" name="Int. J. Syst. Evol. Microbiol.">
        <title>Miniphocaeibacter halophilus sp. nov., an ammonium-tolerant acetate-producing bacterium isolated from a biogas system.</title>
        <authorList>
            <person name="Schnurer A."/>
            <person name="Singh A."/>
            <person name="Bi S."/>
            <person name="Qiao W."/>
            <person name="Westerholm M."/>
        </authorList>
    </citation>
    <scope>NUCLEOTIDE SEQUENCE [LARGE SCALE GENOMIC DNA]</scope>
    <source>
        <strain evidence="1 2">AMB_01</strain>
    </source>
</reference>
<dbReference type="Proteomes" id="UP000595814">
    <property type="component" value="Chromosome"/>
</dbReference>
<accession>A0AC61MTH8</accession>
<protein>
    <submittedName>
        <fullName evidence="1">Uncharacterized protein</fullName>
    </submittedName>
</protein>
<proteinExistence type="predicted"/>
<organism evidence="1 2">
    <name type="scientific">Miniphocaeibacter halophilus</name>
    <dbReference type="NCBI Taxonomy" id="2931922"/>
    <lineage>
        <taxon>Bacteria</taxon>
        <taxon>Bacillati</taxon>
        <taxon>Bacillota</taxon>
        <taxon>Tissierellia</taxon>
        <taxon>Tissierellales</taxon>
        <taxon>Peptoniphilaceae</taxon>
        <taxon>Miniphocaeibacter</taxon>
    </lineage>
</organism>
<keyword evidence="2" id="KW-1185">Reference proteome</keyword>
<evidence type="ECO:0000313" key="2">
    <source>
        <dbReference type="Proteomes" id="UP000595814"/>
    </source>
</evidence>
<sequence length="871" mass="101488">MSNLNKPYTRMWLYGLNITKDEIDYNIEQVKNKGIGGIELQFIYPIEEKGNKQFYSSEFFDDLNYFINRCHKENIDVDLTLGSGWPLGGKFIDKSMAPDILIPYQVNLCGPTNYNYDFTGVLSGKIVKATLAKIDNGKIIKDTLRDVTTHVKTEYIEVWPWGESIKDLNIPEGEHRLYVFVSNEYRQLVGKAAPNMEGYAMDHCRKDVTKLYLEQLGDVLLDNIDVTKIRSVFCDSIELTASNWTKYLLDDFIRERGYDLTPYLPALWDNIDDLSPYIRCDYYRTYGEATVNNYFKEIKKWAVKKGVQFRLQAHGTWGDIINAYSASHIPEGETFGYGDKLNVNINHRRLAVSSGMNINAPIVSNETYTWLRKPRFLVTLEMMKKATDACFVDGINHIINHGYSFYKGNNLDNIFYASTVISPHNTWWKYYNNLSEYISNTCRYLQSSKIKTNLAILTPTTDIWAKNTMAELHMSLKIEKHIGNNILNKLSNLGYWTAFVNDDRIQKSENVLKLETNEIDTLIVPSMDYIDLYTLRKIEQLSNTTNIIFLNKYPIFGHTYLNYVAVNYEIQDIIKRISSKKGVYLLNEIELFDNIGKIIDPIIKIENNDNVGFIIREDSKHNKIIFIANISDEYKEISIDFQFNNYFEIYDPMENNIYLNYDVKGNKILLDLEPNQSLIIKESNNLRENLGISKYEIYKRFEIKPKYLNIGMDNKIIDSFITWETIDDFKYYSGIGIYSSEFEISNELINLNAFLEIDSLFEICDVYINDKFVGNIWKKPYKLNITDKLHLGKNSIKFEVTNLLFNSALNNITENPRTKLSKEWPYLNEIIVQNRIDKVDTFREREENLGIQKSGIEGKVYLNFFKGKTVR</sequence>
<evidence type="ECO:0000313" key="1">
    <source>
        <dbReference type="EMBL" id="QQK09010.1"/>
    </source>
</evidence>
<gene>
    <name evidence="1" type="ORF">JFY71_05590</name>
</gene>